<comment type="caution">
    <text evidence="1">The sequence shown here is derived from an EMBL/GenBank/DDBJ whole genome shotgun (WGS) entry which is preliminary data.</text>
</comment>
<proteinExistence type="predicted"/>
<evidence type="ECO:0000313" key="2">
    <source>
        <dbReference type="Proteomes" id="UP000252733"/>
    </source>
</evidence>
<gene>
    <name evidence="1" type="ORF">DFO77_11972</name>
</gene>
<dbReference type="Proteomes" id="UP000252733">
    <property type="component" value="Unassembled WGS sequence"/>
</dbReference>
<evidence type="ECO:0000313" key="1">
    <source>
        <dbReference type="EMBL" id="RCW31104.1"/>
    </source>
</evidence>
<dbReference type="EMBL" id="QPIZ01000019">
    <property type="protein sequence ID" value="RCW31104.1"/>
    <property type="molecule type" value="Genomic_DNA"/>
</dbReference>
<keyword evidence="2" id="KW-1185">Reference proteome</keyword>
<sequence>MSFFLEKDVIFKNKPYLAPIKFLLNIYHEQRNSKIL</sequence>
<reference evidence="1 2" key="1">
    <citation type="submission" date="2018-07" db="EMBL/GenBank/DDBJ databases">
        <title>Freshwater and sediment microbial communities from various areas in North America, analyzing microbe dynamics in response to fracking.</title>
        <authorList>
            <person name="Lamendella R."/>
        </authorList>
    </citation>
    <scope>NUCLEOTIDE SEQUENCE [LARGE SCALE GENOMIC DNA]</scope>
    <source>
        <strain evidence="1 2">160A</strain>
    </source>
</reference>
<accession>A0A2T0XPV0</accession>
<dbReference type="AlphaFoldDB" id="A0A2T0XPV0"/>
<organism evidence="1 2">
    <name type="scientific">Marinilabilia salmonicolor</name>
    <dbReference type="NCBI Taxonomy" id="989"/>
    <lineage>
        <taxon>Bacteria</taxon>
        <taxon>Pseudomonadati</taxon>
        <taxon>Bacteroidota</taxon>
        <taxon>Bacteroidia</taxon>
        <taxon>Marinilabiliales</taxon>
        <taxon>Marinilabiliaceae</taxon>
        <taxon>Marinilabilia</taxon>
    </lineage>
</organism>
<protein>
    <submittedName>
        <fullName evidence="1">Uncharacterized protein</fullName>
    </submittedName>
</protein>
<name>A0A2T0XPV0_9BACT</name>